<dbReference type="InterPro" id="IPR029787">
    <property type="entry name" value="Nucleotide_cyclase"/>
</dbReference>
<dbReference type="InterPro" id="IPR001633">
    <property type="entry name" value="EAL_dom"/>
</dbReference>
<dbReference type="InterPro" id="IPR035919">
    <property type="entry name" value="EAL_sf"/>
</dbReference>
<feature type="transmembrane region" description="Helical" evidence="1">
    <location>
        <begin position="6"/>
        <end position="23"/>
    </location>
</feature>
<keyword evidence="4" id="KW-1185">Reference proteome</keyword>
<feature type="transmembrane region" description="Helical" evidence="1">
    <location>
        <begin position="146"/>
        <end position="165"/>
    </location>
</feature>
<dbReference type="GO" id="GO:0071111">
    <property type="term" value="F:cyclic-guanylate-specific phosphodiesterase activity"/>
    <property type="evidence" value="ECO:0007669"/>
    <property type="project" value="InterPro"/>
</dbReference>
<dbReference type="RefSeq" id="WP_074462718.1">
    <property type="nucleotide sequence ID" value="NZ_FMUR01000013.1"/>
</dbReference>
<accession>A0A1G5F209</accession>
<dbReference type="Pfam" id="PF00563">
    <property type="entry name" value="EAL"/>
    <property type="match status" value="1"/>
</dbReference>
<evidence type="ECO:0000256" key="1">
    <source>
        <dbReference type="SAM" id="Phobius"/>
    </source>
</evidence>
<feature type="transmembrane region" description="Helical" evidence="1">
    <location>
        <begin position="112"/>
        <end position="134"/>
    </location>
</feature>
<reference evidence="4" key="1">
    <citation type="submission" date="2016-10" db="EMBL/GenBank/DDBJ databases">
        <authorList>
            <person name="Varghese N."/>
            <person name="Submissions S."/>
        </authorList>
    </citation>
    <scope>NUCLEOTIDE SEQUENCE [LARGE SCALE GENOMIC DNA]</scope>
    <source>
        <strain evidence="4">XBD2006</strain>
    </source>
</reference>
<sequence>MQYNFYFDTCALCILATIGIISLSRKRVPSSREKVYSMLLSAVFLSTLFERIETFLQMNPYEGAWYHYAEMFCGSFYFLAHLGSGLCYLLYIMAVLDIFYDTKSVKGFFVVYLGYVIGIITVIMNCFSPLLFGYDEKGIYFRGDLIIGFYLIALYYIMYGVTLTLKYSNLMRLKTKVIILTHVGFVAAGIYLQYCYPQLLIENFLSTISITLVFITLQNPSDMVDGRINVLNRRAFFETLGLKIKKKTPHYIVFVTIDNVRALSSEIGNNQTDGVIKTIADYLKKVGRRELNIVTYVYRYSDNIFAISVNTNDKKRAESLMYKISTRIREPWNYMDMTIKAECHCFMMSYPENYAGLAELMSKVELISADVAQYSEVVIDIGKIGFTKKLGAYDYEVLAKKNIAEKRAIVKFRPILSKIYRIDYTAEATCYIYDDNERELEVREYIEDNGTTQTIIDIDEYVLKNTLRMLAFWNAGDKNGKYRAIIPMSQAEISRTDFLRRFKAHLKEEKVEGSWISLKLTETAITTMNNVAERNLKMLGDINVSIIVDEYGNGYGNIERILSLPVVQVNFAKSLIRMAKKSKRMMSVTTGLVNMFHDISLFVCASGVDTPEDKDVAEEIGCDYLIGNYVGKPVNDSSYVNRIDEYFEKGY</sequence>
<evidence type="ECO:0000259" key="2">
    <source>
        <dbReference type="PROSITE" id="PS50883"/>
    </source>
</evidence>
<organism evidence="3 4">
    <name type="scientific">Butyrivibrio hungatei</name>
    <dbReference type="NCBI Taxonomy" id="185008"/>
    <lineage>
        <taxon>Bacteria</taxon>
        <taxon>Bacillati</taxon>
        <taxon>Bacillota</taxon>
        <taxon>Clostridia</taxon>
        <taxon>Lachnospirales</taxon>
        <taxon>Lachnospiraceae</taxon>
        <taxon>Butyrivibrio</taxon>
    </lineage>
</organism>
<keyword evidence="1" id="KW-0472">Membrane</keyword>
<keyword evidence="1" id="KW-0812">Transmembrane</keyword>
<evidence type="ECO:0000313" key="4">
    <source>
        <dbReference type="Proteomes" id="UP000183047"/>
    </source>
</evidence>
<dbReference type="SUPFAM" id="SSF141868">
    <property type="entry name" value="EAL domain-like"/>
    <property type="match status" value="1"/>
</dbReference>
<dbReference type="Gene3D" id="3.20.20.450">
    <property type="entry name" value="EAL domain"/>
    <property type="match status" value="1"/>
</dbReference>
<dbReference type="Gene3D" id="3.30.70.270">
    <property type="match status" value="1"/>
</dbReference>
<protein>
    <submittedName>
        <fullName evidence="3">EAL domain, c-di-GMP-specific phosphodiesterase class I (Or its enzymatically inactive variant)</fullName>
    </submittedName>
</protein>
<dbReference type="InterPro" id="IPR000160">
    <property type="entry name" value="GGDEF_dom"/>
</dbReference>
<gene>
    <name evidence="3" type="ORF">SAMN02910451_02203</name>
</gene>
<name>A0A1G5F209_9FIRM</name>
<proteinExistence type="predicted"/>
<keyword evidence="1" id="KW-1133">Transmembrane helix</keyword>
<dbReference type="PANTHER" id="PTHR33121:SF70">
    <property type="entry name" value="SIGNALING PROTEIN YKOW"/>
    <property type="match status" value="1"/>
</dbReference>
<feature type="transmembrane region" description="Helical" evidence="1">
    <location>
        <begin position="76"/>
        <end position="100"/>
    </location>
</feature>
<feature type="transmembrane region" description="Helical" evidence="1">
    <location>
        <begin position="177"/>
        <end position="194"/>
    </location>
</feature>
<dbReference type="Pfam" id="PF00990">
    <property type="entry name" value="GGDEF"/>
    <property type="match status" value="1"/>
</dbReference>
<dbReference type="CDD" id="cd01948">
    <property type="entry name" value="EAL"/>
    <property type="match status" value="1"/>
</dbReference>
<dbReference type="InterPro" id="IPR050706">
    <property type="entry name" value="Cyclic-di-GMP_PDE-like"/>
</dbReference>
<dbReference type="SMART" id="SM00052">
    <property type="entry name" value="EAL"/>
    <property type="match status" value="1"/>
</dbReference>
<dbReference type="Proteomes" id="UP000183047">
    <property type="component" value="Unassembled WGS sequence"/>
</dbReference>
<dbReference type="PANTHER" id="PTHR33121">
    <property type="entry name" value="CYCLIC DI-GMP PHOSPHODIESTERASE PDEF"/>
    <property type="match status" value="1"/>
</dbReference>
<evidence type="ECO:0000313" key="3">
    <source>
        <dbReference type="EMBL" id="SCY33285.1"/>
    </source>
</evidence>
<dbReference type="AlphaFoldDB" id="A0A1G5F209"/>
<dbReference type="PROSITE" id="PS50883">
    <property type="entry name" value="EAL"/>
    <property type="match status" value="1"/>
</dbReference>
<feature type="transmembrane region" description="Helical" evidence="1">
    <location>
        <begin position="35"/>
        <end position="56"/>
    </location>
</feature>
<feature type="domain" description="EAL" evidence="2">
    <location>
        <begin position="392"/>
        <end position="647"/>
    </location>
</feature>
<dbReference type="InterPro" id="IPR043128">
    <property type="entry name" value="Rev_trsase/Diguanyl_cyclase"/>
</dbReference>
<dbReference type="SMART" id="SM00267">
    <property type="entry name" value="GGDEF"/>
    <property type="match status" value="1"/>
</dbReference>
<dbReference type="SUPFAM" id="SSF55073">
    <property type="entry name" value="Nucleotide cyclase"/>
    <property type="match status" value="1"/>
</dbReference>
<dbReference type="EMBL" id="FMUR01000013">
    <property type="protein sequence ID" value="SCY33285.1"/>
    <property type="molecule type" value="Genomic_DNA"/>
</dbReference>